<evidence type="ECO:0000313" key="2">
    <source>
        <dbReference type="EMBL" id="HIR39235.1"/>
    </source>
</evidence>
<sequence length="72" mass="8008">MKYGKYIILILFGIAMFCFGLIGAVYYANGGEYIWLYDSSIAGIILGWIFSFAGLVGALIEGLVRFINSRKK</sequence>
<keyword evidence="1" id="KW-1133">Transmembrane helix</keyword>
<keyword evidence="1" id="KW-0472">Membrane</keyword>
<keyword evidence="1" id="KW-0812">Transmembrane</keyword>
<feature type="transmembrane region" description="Helical" evidence="1">
    <location>
        <begin position="7"/>
        <end position="28"/>
    </location>
</feature>
<feature type="transmembrane region" description="Helical" evidence="1">
    <location>
        <begin position="40"/>
        <end position="64"/>
    </location>
</feature>
<protein>
    <submittedName>
        <fullName evidence="2">Uncharacterized protein</fullName>
    </submittedName>
</protein>
<gene>
    <name evidence="2" type="ORF">IAB90_02530</name>
</gene>
<organism evidence="2 3">
    <name type="scientific">Candidatus Coproplasma stercoripullorum</name>
    <dbReference type="NCBI Taxonomy" id="2840751"/>
    <lineage>
        <taxon>Bacteria</taxon>
        <taxon>Bacillati</taxon>
        <taxon>Bacillota</taxon>
        <taxon>Clostridia</taxon>
        <taxon>Eubacteriales</taxon>
        <taxon>Candidatus Coproplasma</taxon>
    </lineage>
</organism>
<accession>A0A9D1AFQ7</accession>
<proteinExistence type="predicted"/>
<reference evidence="2" key="2">
    <citation type="journal article" date="2021" name="PeerJ">
        <title>Extensive microbial diversity within the chicken gut microbiome revealed by metagenomics and culture.</title>
        <authorList>
            <person name="Gilroy R."/>
            <person name="Ravi A."/>
            <person name="Getino M."/>
            <person name="Pursley I."/>
            <person name="Horton D.L."/>
            <person name="Alikhan N.F."/>
            <person name="Baker D."/>
            <person name="Gharbi K."/>
            <person name="Hall N."/>
            <person name="Watson M."/>
            <person name="Adriaenssens E.M."/>
            <person name="Foster-Nyarko E."/>
            <person name="Jarju S."/>
            <person name="Secka A."/>
            <person name="Antonio M."/>
            <person name="Oren A."/>
            <person name="Chaudhuri R.R."/>
            <person name="La Ragione R."/>
            <person name="Hildebrand F."/>
            <person name="Pallen M.J."/>
        </authorList>
    </citation>
    <scope>NUCLEOTIDE SEQUENCE</scope>
    <source>
        <strain evidence="2">ChiW25-3613</strain>
    </source>
</reference>
<dbReference type="Proteomes" id="UP000824179">
    <property type="component" value="Unassembled WGS sequence"/>
</dbReference>
<reference evidence="2" key="1">
    <citation type="submission" date="2020-10" db="EMBL/GenBank/DDBJ databases">
        <authorList>
            <person name="Gilroy R."/>
        </authorList>
    </citation>
    <scope>NUCLEOTIDE SEQUENCE</scope>
    <source>
        <strain evidence="2">ChiW25-3613</strain>
    </source>
</reference>
<dbReference type="AlphaFoldDB" id="A0A9D1AFQ7"/>
<name>A0A9D1AFQ7_9FIRM</name>
<dbReference type="EMBL" id="DVHB01000048">
    <property type="protein sequence ID" value="HIR39235.1"/>
    <property type="molecule type" value="Genomic_DNA"/>
</dbReference>
<comment type="caution">
    <text evidence="2">The sequence shown here is derived from an EMBL/GenBank/DDBJ whole genome shotgun (WGS) entry which is preliminary data.</text>
</comment>
<evidence type="ECO:0000256" key="1">
    <source>
        <dbReference type="SAM" id="Phobius"/>
    </source>
</evidence>
<evidence type="ECO:0000313" key="3">
    <source>
        <dbReference type="Proteomes" id="UP000824179"/>
    </source>
</evidence>